<dbReference type="PANTHER" id="PTHR35812">
    <property type="entry name" value="LIPOPROTEIN"/>
    <property type="match status" value="1"/>
</dbReference>
<comment type="similarity">
    <text evidence="1">Belongs to the sigma-70 factor family. ECF subfamily.</text>
</comment>
<evidence type="ECO:0000259" key="4">
    <source>
        <dbReference type="Pfam" id="PF07603"/>
    </source>
</evidence>
<keyword evidence="1" id="KW-0238">DNA-binding</keyword>
<dbReference type="InterPro" id="IPR013325">
    <property type="entry name" value="RNA_pol_sigma_r2"/>
</dbReference>
<dbReference type="Pfam" id="PF04542">
    <property type="entry name" value="Sigma70_r2"/>
    <property type="match status" value="1"/>
</dbReference>
<dbReference type="Pfam" id="PF07603">
    <property type="entry name" value="Lcl_C"/>
    <property type="match status" value="2"/>
</dbReference>
<comment type="caution">
    <text evidence="5">The sequence shown here is derived from an EMBL/GenBank/DDBJ whole genome shotgun (WGS) entry which is preliminary data.</text>
</comment>
<dbReference type="SUPFAM" id="SSF88946">
    <property type="entry name" value="Sigma2 domain of RNA polymerase sigma factors"/>
    <property type="match status" value="1"/>
</dbReference>
<reference evidence="5" key="1">
    <citation type="submission" date="2021-03" db="EMBL/GenBank/DDBJ databases">
        <title>Whole genome shotgun sequence of Actinoplanes consettensis NBRC 14913.</title>
        <authorList>
            <person name="Komaki H."/>
            <person name="Tamura T."/>
        </authorList>
    </citation>
    <scope>NUCLEOTIDE SEQUENCE</scope>
    <source>
        <strain evidence="5">NBRC 14913</strain>
    </source>
</reference>
<dbReference type="PROSITE" id="PS01063">
    <property type="entry name" value="SIGMA70_ECF"/>
    <property type="match status" value="1"/>
</dbReference>
<dbReference type="RefSeq" id="WP_212995822.1">
    <property type="nucleotide sequence ID" value="NZ_BAAATW010000002.1"/>
</dbReference>
<dbReference type="Gene3D" id="1.10.1740.10">
    <property type="match status" value="1"/>
</dbReference>
<sequence>MSRHTGGDRMVRAAQRGDRKAQEQLARAYLPLVYNVAGRALGGDPDVDDVVQEVMLQVIRNLAALRRPESIRAWILTITLHAVDLHQQRGAAIRTVPVDDRPGAVTDFEELAILRLDLSGQRRHVAEAARWLDAEERSVLALWWQETAGQLTRGELADALGTTTAYAGVRVQRMRTQLDRGRAIVVALDAGVRCPGLEIAATGWDGRPGPLWRKRLDRHVRDCRTCLGHSQGQIAPERLLAGCALLPVPGHLTAAVLAQLRATPNPTTTRTVRVNHVAASVTAAVVVAAAALVAYTQLPGSEHPVAQTAASPGPAPTTPRPSTPPKPSKSAGPEPAAAPTRTKQTCGAGLAKAWASWPMPRTGRASYTNLGDGTVRDKITCLVWQRKPAPRTYTYAEAKQYCAGLNLAGDGWHLPSRVELTSITDLSRDNPAIDETAFPGTPPRFFWTSSPWAVTKAPARAWIINFYEGLTSNNADQTGKFNVRCVRSEPGSGRPRYRVSTGQVLDPATGLTWQRAISPAMPPENATGYCAKLTLGGHEWRLPSVQELATTVDESRVAPAIDVTAFPGTAEDARYWSATRPSPDPSLRWSLNYDDGFTTYRAAGSGYARCVR</sequence>
<feature type="domain" description="Lcl C-terminal" evidence="4">
    <location>
        <begin position="503"/>
        <end position="612"/>
    </location>
</feature>
<dbReference type="AlphaFoldDB" id="A0A919S9X6"/>
<dbReference type="InterPro" id="IPR000838">
    <property type="entry name" value="RNA_pol_sigma70_ECF_CS"/>
</dbReference>
<keyword evidence="1" id="KW-0804">Transcription</keyword>
<keyword evidence="1" id="KW-0731">Sigma factor</keyword>
<keyword evidence="1" id="KW-0805">Transcription regulation</keyword>
<dbReference type="InterPro" id="IPR007627">
    <property type="entry name" value="RNA_pol_sigma70_r2"/>
</dbReference>
<accession>A0A919S9X6</accession>
<dbReference type="PANTHER" id="PTHR35812:SF1">
    <property type="entry name" value="LIPOPROTEIN"/>
    <property type="match status" value="1"/>
</dbReference>
<name>A0A919S9X6_9ACTN</name>
<evidence type="ECO:0000259" key="3">
    <source>
        <dbReference type="Pfam" id="PF04542"/>
    </source>
</evidence>
<evidence type="ECO:0000313" key="5">
    <source>
        <dbReference type="EMBL" id="GIM67882.1"/>
    </source>
</evidence>
<dbReference type="InterPro" id="IPR014284">
    <property type="entry name" value="RNA_pol_sigma-70_dom"/>
</dbReference>
<dbReference type="GO" id="GO:0006352">
    <property type="term" value="P:DNA-templated transcription initiation"/>
    <property type="evidence" value="ECO:0007669"/>
    <property type="project" value="InterPro"/>
</dbReference>
<proteinExistence type="inferred from homology"/>
<dbReference type="GO" id="GO:0016987">
    <property type="term" value="F:sigma factor activity"/>
    <property type="evidence" value="ECO:0007669"/>
    <property type="project" value="UniProtKB-KW"/>
</dbReference>
<dbReference type="InterPro" id="IPR011460">
    <property type="entry name" value="Lcl_C"/>
</dbReference>
<dbReference type="EMBL" id="BOQP01000004">
    <property type="protein sequence ID" value="GIM67882.1"/>
    <property type="molecule type" value="Genomic_DNA"/>
</dbReference>
<organism evidence="5 6">
    <name type="scientific">Winogradskya consettensis</name>
    <dbReference type="NCBI Taxonomy" id="113560"/>
    <lineage>
        <taxon>Bacteria</taxon>
        <taxon>Bacillati</taxon>
        <taxon>Actinomycetota</taxon>
        <taxon>Actinomycetes</taxon>
        <taxon>Micromonosporales</taxon>
        <taxon>Micromonosporaceae</taxon>
        <taxon>Winogradskya</taxon>
    </lineage>
</organism>
<feature type="region of interest" description="Disordered" evidence="2">
    <location>
        <begin position="304"/>
        <end position="345"/>
    </location>
</feature>
<dbReference type="NCBIfam" id="TIGR02937">
    <property type="entry name" value="sigma70-ECF"/>
    <property type="match status" value="1"/>
</dbReference>
<dbReference type="GO" id="GO:0003677">
    <property type="term" value="F:DNA binding"/>
    <property type="evidence" value="ECO:0007669"/>
    <property type="project" value="UniProtKB-KW"/>
</dbReference>
<evidence type="ECO:0000313" key="6">
    <source>
        <dbReference type="Proteomes" id="UP000680865"/>
    </source>
</evidence>
<evidence type="ECO:0000256" key="1">
    <source>
        <dbReference type="RuleBase" id="RU000716"/>
    </source>
</evidence>
<evidence type="ECO:0000256" key="2">
    <source>
        <dbReference type="SAM" id="MobiDB-lite"/>
    </source>
</evidence>
<dbReference type="Proteomes" id="UP000680865">
    <property type="component" value="Unassembled WGS sequence"/>
</dbReference>
<feature type="domain" description="RNA polymerase sigma-70 region 2" evidence="3">
    <location>
        <begin position="25"/>
        <end position="82"/>
    </location>
</feature>
<protein>
    <recommendedName>
        <fullName evidence="1">RNA polymerase sigma factor</fullName>
    </recommendedName>
</protein>
<feature type="domain" description="Lcl C-terminal" evidence="4">
    <location>
        <begin position="373"/>
        <end position="487"/>
    </location>
</feature>
<feature type="compositionally biased region" description="Pro residues" evidence="2">
    <location>
        <begin position="313"/>
        <end position="327"/>
    </location>
</feature>
<gene>
    <name evidence="5" type="ORF">Aco04nite_08230</name>
</gene>
<keyword evidence="6" id="KW-1185">Reference proteome</keyword>